<evidence type="ECO:0000313" key="2">
    <source>
        <dbReference type="Proteomes" id="UP000324222"/>
    </source>
</evidence>
<reference evidence="1 2" key="1">
    <citation type="submission" date="2019-05" db="EMBL/GenBank/DDBJ databases">
        <title>Another draft genome of Portunus trituberculatus and its Hox gene families provides insights of decapod evolution.</title>
        <authorList>
            <person name="Jeong J.-H."/>
            <person name="Song I."/>
            <person name="Kim S."/>
            <person name="Choi T."/>
            <person name="Kim D."/>
            <person name="Ryu S."/>
            <person name="Kim W."/>
        </authorList>
    </citation>
    <scope>NUCLEOTIDE SEQUENCE [LARGE SCALE GENOMIC DNA]</scope>
    <source>
        <tissue evidence="1">Muscle</tissue>
    </source>
</reference>
<sequence length="71" mass="7679">MVLVMDGGVTCGGGGGGGSADQDNTGGIPKCWLFSHFEYEFFSVDFLYKLHLARPSRSVSFPVHCWLAGQH</sequence>
<dbReference type="Proteomes" id="UP000324222">
    <property type="component" value="Unassembled WGS sequence"/>
</dbReference>
<keyword evidence="2" id="KW-1185">Reference proteome</keyword>
<evidence type="ECO:0000313" key="1">
    <source>
        <dbReference type="EMBL" id="MPC61607.1"/>
    </source>
</evidence>
<accession>A0A5B7GWL5</accession>
<name>A0A5B7GWL5_PORTR</name>
<proteinExistence type="predicted"/>
<dbReference type="EMBL" id="VSRR010018696">
    <property type="protein sequence ID" value="MPC61607.1"/>
    <property type="molecule type" value="Genomic_DNA"/>
</dbReference>
<organism evidence="1 2">
    <name type="scientific">Portunus trituberculatus</name>
    <name type="common">Swimming crab</name>
    <name type="synonym">Neptunus trituberculatus</name>
    <dbReference type="NCBI Taxonomy" id="210409"/>
    <lineage>
        <taxon>Eukaryota</taxon>
        <taxon>Metazoa</taxon>
        <taxon>Ecdysozoa</taxon>
        <taxon>Arthropoda</taxon>
        <taxon>Crustacea</taxon>
        <taxon>Multicrustacea</taxon>
        <taxon>Malacostraca</taxon>
        <taxon>Eumalacostraca</taxon>
        <taxon>Eucarida</taxon>
        <taxon>Decapoda</taxon>
        <taxon>Pleocyemata</taxon>
        <taxon>Brachyura</taxon>
        <taxon>Eubrachyura</taxon>
        <taxon>Portunoidea</taxon>
        <taxon>Portunidae</taxon>
        <taxon>Portuninae</taxon>
        <taxon>Portunus</taxon>
    </lineage>
</organism>
<comment type="caution">
    <text evidence="1">The sequence shown here is derived from an EMBL/GenBank/DDBJ whole genome shotgun (WGS) entry which is preliminary data.</text>
</comment>
<dbReference type="AlphaFoldDB" id="A0A5B7GWL5"/>
<gene>
    <name evidence="1" type="ORF">E2C01_055681</name>
</gene>
<protein>
    <submittedName>
        <fullName evidence="1">Uncharacterized protein</fullName>
    </submittedName>
</protein>